<organism evidence="2 3">
    <name type="scientific">Portunus trituberculatus</name>
    <name type="common">Swimming crab</name>
    <name type="synonym">Neptunus trituberculatus</name>
    <dbReference type="NCBI Taxonomy" id="210409"/>
    <lineage>
        <taxon>Eukaryota</taxon>
        <taxon>Metazoa</taxon>
        <taxon>Ecdysozoa</taxon>
        <taxon>Arthropoda</taxon>
        <taxon>Crustacea</taxon>
        <taxon>Multicrustacea</taxon>
        <taxon>Malacostraca</taxon>
        <taxon>Eumalacostraca</taxon>
        <taxon>Eucarida</taxon>
        <taxon>Decapoda</taxon>
        <taxon>Pleocyemata</taxon>
        <taxon>Brachyura</taxon>
        <taxon>Eubrachyura</taxon>
        <taxon>Portunoidea</taxon>
        <taxon>Portunidae</taxon>
        <taxon>Portuninae</taxon>
        <taxon>Portunus</taxon>
    </lineage>
</organism>
<dbReference type="AlphaFoldDB" id="A0A5B7IDX8"/>
<dbReference type="Proteomes" id="UP000324222">
    <property type="component" value="Unassembled WGS sequence"/>
</dbReference>
<evidence type="ECO:0000313" key="2">
    <source>
        <dbReference type="EMBL" id="MPC79088.1"/>
    </source>
</evidence>
<proteinExistence type="predicted"/>
<keyword evidence="3" id="KW-1185">Reference proteome</keyword>
<dbReference type="EMBL" id="VSRR010050209">
    <property type="protein sequence ID" value="MPC79088.1"/>
    <property type="molecule type" value="Genomic_DNA"/>
</dbReference>
<accession>A0A5B7IDX8</accession>
<gene>
    <name evidence="2" type="ORF">E2C01_073600</name>
</gene>
<keyword evidence="1" id="KW-0732">Signal</keyword>
<protein>
    <submittedName>
        <fullName evidence="2">Uncharacterized protein</fullName>
    </submittedName>
</protein>
<evidence type="ECO:0000313" key="3">
    <source>
        <dbReference type="Proteomes" id="UP000324222"/>
    </source>
</evidence>
<name>A0A5B7IDX8_PORTR</name>
<feature type="chain" id="PRO_5022940922" evidence="1">
    <location>
        <begin position="20"/>
        <end position="80"/>
    </location>
</feature>
<feature type="signal peptide" evidence="1">
    <location>
        <begin position="1"/>
        <end position="19"/>
    </location>
</feature>
<evidence type="ECO:0000256" key="1">
    <source>
        <dbReference type="SAM" id="SignalP"/>
    </source>
</evidence>
<reference evidence="2 3" key="1">
    <citation type="submission" date="2019-05" db="EMBL/GenBank/DDBJ databases">
        <title>Another draft genome of Portunus trituberculatus and its Hox gene families provides insights of decapod evolution.</title>
        <authorList>
            <person name="Jeong J.-H."/>
            <person name="Song I."/>
            <person name="Kim S."/>
            <person name="Choi T."/>
            <person name="Kim D."/>
            <person name="Ryu S."/>
            <person name="Kim W."/>
        </authorList>
    </citation>
    <scope>NUCLEOTIDE SEQUENCE [LARGE SCALE GENOMIC DNA]</scope>
    <source>
        <tissue evidence="2">Muscle</tissue>
    </source>
</reference>
<sequence>MPRYFILFCLLCYVSPSTCVQGKVPSANFDSTFGLIIVFLNVLAAYLDRDFCHNASIRYSFLPALVCFSLLLGTERSEDC</sequence>
<comment type="caution">
    <text evidence="2">The sequence shown here is derived from an EMBL/GenBank/DDBJ whole genome shotgun (WGS) entry which is preliminary data.</text>
</comment>